<name>A0A699QCN7_TANCI</name>
<feature type="region of interest" description="Disordered" evidence="1">
    <location>
        <begin position="1"/>
        <end position="57"/>
    </location>
</feature>
<evidence type="ECO:0000256" key="1">
    <source>
        <dbReference type="SAM" id="MobiDB-lite"/>
    </source>
</evidence>
<dbReference type="AlphaFoldDB" id="A0A699QCN7"/>
<reference evidence="2" key="1">
    <citation type="journal article" date="2019" name="Sci. Rep.">
        <title>Draft genome of Tanacetum cinerariifolium, the natural source of mosquito coil.</title>
        <authorList>
            <person name="Yamashiro T."/>
            <person name="Shiraishi A."/>
            <person name="Satake H."/>
            <person name="Nakayama K."/>
        </authorList>
    </citation>
    <scope>NUCLEOTIDE SEQUENCE</scope>
</reference>
<proteinExistence type="predicted"/>
<comment type="caution">
    <text evidence="2">The sequence shown here is derived from an EMBL/GenBank/DDBJ whole genome shotgun (WGS) entry which is preliminary data.</text>
</comment>
<organism evidence="2">
    <name type="scientific">Tanacetum cinerariifolium</name>
    <name type="common">Dalmatian daisy</name>
    <name type="synonym">Chrysanthemum cinerariifolium</name>
    <dbReference type="NCBI Taxonomy" id="118510"/>
    <lineage>
        <taxon>Eukaryota</taxon>
        <taxon>Viridiplantae</taxon>
        <taxon>Streptophyta</taxon>
        <taxon>Embryophyta</taxon>
        <taxon>Tracheophyta</taxon>
        <taxon>Spermatophyta</taxon>
        <taxon>Magnoliopsida</taxon>
        <taxon>eudicotyledons</taxon>
        <taxon>Gunneridae</taxon>
        <taxon>Pentapetalae</taxon>
        <taxon>asterids</taxon>
        <taxon>campanulids</taxon>
        <taxon>Asterales</taxon>
        <taxon>Asteraceae</taxon>
        <taxon>Asteroideae</taxon>
        <taxon>Anthemideae</taxon>
        <taxon>Anthemidinae</taxon>
        <taxon>Tanacetum</taxon>
    </lineage>
</organism>
<gene>
    <name evidence="2" type="ORF">Tci_834089</name>
</gene>
<evidence type="ECO:0000313" key="2">
    <source>
        <dbReference type="EMBL" id="GFC62119.1"/>
    </source>
</evidence>
<accession>A0A699QCN7</accession>
<feature type="compositionally biased region" description="Polar residues" evidence="1">
    <location>
        <begin position="34"/>
        <end position="44"/>
    </location>
</feature>
<feature type="compositionally biased region" description="Basic and acidic residues" evidence="1">
    <location>
        <begin position="19"/>
        <end position="33"/>
    </location>
</feature>
<keyword evidence="2" id="KW-0472">Membrane</keyword>
<keyword evidence="2" id="KW-0812">Transmembrane</keyword>
<feature type="non-terminal residue" evidence="2">
    <location>
        <position position="57"/>
    </location>
</feature>
<sequence>MESTRLPPNPESYSGDGGNDGKEVSHATVDDTIHSNTTETSTAGKGSWKHAAFHVAT</sequence>
<feature type="compositionally biased region" description="Basic residues" evidence="1">
    <location>
        <begin position="47"/>
        <end position="57"/>
    </location>
</feature>
<protein>
    <submittedName>
        <fullName evidence="2">Amino acid transporter, transmembrane domain-containing protein</fullName>
    </submittedName>
</protein>
<dbReference type="EMBL" id="BKCJ010992580">
    <property type="protein sequence ID" value="GFC62119.1"/>
    <property type="molecule type" value="Genomic_DNA"/>
</dbReference>